<organism evidence="2 3">
    <name type="scientific">Candidatus Anaerobutyricum stercoripullorum</name>
    <dbReference type="NCBI Taxonomy" id="2838456"/>
    <lineage>
        <taxon>Bacteria</taxon>
        <taxon>Bacillati</taxon>
        <taxon>Bacillota</taxon>
        <taxon>Clostridia</taxon>
        <taxon>Lachnospirales</taxon>
        <taxon>Lachnospiraceae</taxon>
        <taxon>Anaerobutyricum</taxon>
    </lineage>
</organism>
<dbReference type="AlphaFoldDB" id="A0A9D2BEA6"/>
<protein>
    <submittedName>
        <fullName evidence="2">Stage II sporulation protein R</fullName>
    </submittedName>
</protein>
<evidence type="ECO:0000313" key="2">
    <source>
        <dbReference type="EMBL" id="HIX72104.1"/>
    </source>
</evidence>
<dbReference type="EMBL" id="DXEQ01000105">
    <property type="protein sequence ID" value="HIX72104.1"/>
    <property type="molecule type" value="Genomic_DNA"/>
</dbReference>
<reference evidence="2" key="2">
    <citation type="submission" date="2021-04" db="EMBL/GenBank/DDBJ databases">
        <authorList>
            <person name="Gilroy R."/>
        </authorList>
    </citation>
    <scope>NUCLEOTIDE SEQUENCE</scope>
    <source>
        <strain evidence="2">ChiSxjej3B15-1167</strain>
    </source>
</reference>
<name>A0A9D2BEA6_9FIRM</name>
<evidence type="ECO:0000256" key="1">
    <source>
        <dbReference type="SAM" id="MobiDB-lite"/>
    </source>
</evidence>
<accession>A0A9D2BEA6</accession>
<gene>
    <name evidence="2" type="ORF">H9849_03685</name>
</gene>
<evidence type="ECO:0000313" key="3">
    <source>
        <dbReference type="Proteomes" id="UP000886805"/>
    </source>
</evidence>
<sequence>MYQMYVETHFQIYDVALRFHVRAASDEPEDQRRKLLVRDGVLEVLKDAADTVESAGELREAIEERLSEITDTAARVLREDSGKKSGGSDSENVGSGYGGSDNESTGPGNGGSGGGDGADHGAERVRVSIVRERFPLRRYGNVWFPAGVYQALRVDIGGAAGHNWWCAIYPELCYNAEDSPALSGKGEQDMERDLPEEEREVLTGKKKKLRFRFLEWFSGIWE</sequence>
<dbReference type="Proteomes" id="UP000886805">
    <property type="component" value="Unassembled WGS sequence"/>
</dbReference>
<reference evidence="2" key="1">
    <citation type="journal article" date="2021" name="PeerJ">
        <title>Extensive microbial diversity within the chicken gut microbiome revealed by metagenomics and culture.</title>
        <authorList>
            <person name="Gilroy R."/>
            <person name="Ravi A."/>
            <person name="Getino M."/>
            <person name="Pursley I."/>
            <person name="Horton D.L."/>
            <person name="Alikhan N.F."/>
            <person name="Baker D."/>
            <person name="Gharbi K."/>
            <person name="Hall N."/>
            <person name="Watson M."/>
            <person name="Adriaenssens E.M."/>
            <person name="Foster-Nyarko E."/>
            <person name="Jarju S."/>
            <person name="Secka A."/>
            <person name="Antonio M."/>
            <person name="Oren A."/>
            <person name="Chaudhuri R.R."/>
            <person name="La Ragione R."/>
            <person name="Hildebrand F."/>
            <person name="Pallen M.J."/>
        </authorList>
    </citation>
    <scope>NUCLEOTIDE SEQUENCE</scope>
    <source>
        <strain evidence="2">ChiSxjej3B15-1167</strain>
    </source>
</reference>
<feature type="region of interest" description="Disordered" evidence="1">
    <location>
        <begin position="73"/>
        <end position="120"/>
    </location>
</feature>
<comment type="caution">
    <text evidence="2">The sequence shown here is derived from an EMBL/GenBank/DDBJ whole genome shotgun (WGS) entry which is preliminary data.</text>
</comment>
<dbReference type="InterPro" id="IPR014202">
    <property type="entry name" value="Spore_II_R"/>
</dbReference>
<dbReference type="Pfam" id="PF09551">
    <property type="entry name" value="Spore_II_R"/>
    <property type="match status" value="2"/>
</dbReference>
<proteinExistence type="predicted"/>
<feature type="compositionally biased region" description="Gly residues" evidence="1">
    <location>
        <begin position="107"/>
        <end position="116"/>
    </location>
</feature>